<dbReference type="AlphaFoldDB" id="A0A9N9NA07"/>
<keyword evidence="3" id="KW-1185">Reference proteome</keyword>
<sequence length="60" mass="6665">DVKDLVEGDQESKGRKKTKDTDAKNLSSEDDILTQLEKDGSVLNRVEEACNIALDKFLKA</sequence>
<dbReference type="Proteomes" id="UP000789396">
    <property type="component" value="Unassembled WGS sequence"/>
</dbReference>
<organism evidence="2 3">
    <name type="scientific">Racocetra fulgida</name>
    <dbReference type="NCBI Taxonomy" id="60492"/>
    <lineage>
        <taxon>Eukaryota</taxon>
        <taxon>Fungi</taxon>
        <taxon>Fungi incertae sedis</taxon>
        <taxon>Mucoromycota</taxon>
        <taxon>Glomeromycotina</taxon>
        <taxon>Glomeromycetes</taxon>
        <taxon>Diversisporales</taxon>
        <taxon>Gigasporaceae</taxon>
        <taxon>Racocetra</taxon>
    </lineage>
</organism>
<evidence type="ECO:0000313" key="3">
    <source>
        <dbReference type="Proteomes" id="UP000789396"/>
    </source>
</evidence>
<accession>A0A9N9NA07</accession>
<comment type="caution">
    <text evidence="2">The sequence shown here is derived from an EMBL/GenBank/DDBJ whole genome shotgun (WGS) entry which is preliminary data.</text>
</comment>
<dbReference type="OrthoDB" id="2423324at2759"/>
<reference evidence="2" key="1">
    <citation type="submission" date="2021-06" db="EMBL/GenBank/DDBJ databases">
        <authorList>
            <person name="Kallberg Y."/>
            <person name="Tangrot J."/>
            <person name="Rosling A."/>
        </authorList>
    </citation>
    <scope>NUCLEOTIDE SEQUENCE</scope>
    <source>
        <strain evidence="2">IN212</strain>
    </source>
</reference>
<protein>
    <submittedName>
        <fullName evidence="2">17970_t:CDS:1</fullName>
    </submittedName>
</protein>
<gene>
    <name evidence="2" type="ORF">RFULGI_LOCUS11088</name>
</gene>
<name>A0A9N9NA07_9GLOM</name>
<evidence type="ECO:0000256" key="1">
    <source>
        <dbReference type="SAM" id="MobiDB-lite"/>
    </source>
</evidence>
<feature type="region of interest" description="Disordered" evidence="1">
    <location>
        <begin position="1"/>
        <end position="26"/>
    </location>
</feature>
<evidence type="ECO:0000313" key="2">
    <source>
        <dbReference type="EMBL" id="CAG8714899.1"/>
    </source>
</evidence>
<feature type="compositionally biased region" description="Basic and acidic residues" evidence="1">
    <location>
        <begin position="1"/>
        <end position="23"/>
    </location>
</feature>
<proteinExistence type="predicted"/>
<feature type="non-terminal residue" evidence="2">
    <location>
        <position position="1"/>
    </location>
</feature>
<dbReference type="EMBL" id="CAJVPZ010023276">
    <property type="protein sequence ID" value="CAG8714899.1"/>
    <property type="molecule type" value="Genomic_DNA"/>
</dbReference>